<dbReference type="InterPro" id="IPR041121">
    <property type="entry name" value="SDH_C"/>
</dbReference>
<evidence type="ECO:0000313" key="6">
    <source>
        <dbReference type="EMBL" id="KAA1183962.1"/>
    </source>
</evidence>
<evidence type="ECO:0000256" key="3">
    <source>
        <dbReference type="ARBA" id="ARBA00023141"/>
    </source>
</evidence>
<dbReference type="InterPro" id="IPR036291">
    <property type="entry name" value="NAD(P)-bd_dom_sf"/>
</dbReference>
<dbReference type="Pfam" id="PF18317">
    <property type="entry name" value="SDH_C"/>
    <property type="match status" value="1"/>
</dbReference>
<dbReference type="GO" id="GO:0009423">
    <property type="term" value="P:chorismate biosynthetic process"/>
    <property type="evidence" value="ECO:0007669"/>
    <property type="project" value="TreeGrafter"/>
</dbReference>
<evidence type="ECO:0000256" key="2">
    <source>
        <dbReference type="ARBA" id="ARBA00023002"/>
    </source>
</evidence>
<evidence type="ECO:0000259" key="5">
    <source>
        <dbReference type="Pfam" id="PF18317"/>
    </source>
</evidence>
<dbReference type="InterPro" id="IPR046346">
    <property type="entry name" value="Aminoacid_DH-like_N_sf"/>
</dbReference>
<keyword evidence="3" id="KW-0028">Amino-acid biosynthesis</keyword>
<dbReference type="GO" id="GO:0050661">
    <property type="term" value="F:NADP binding"/>
    <property type="evidence" value="ECO:0007669"/>
    <property type="project" value="TreeGrafter"/>
</dbReference>
<keyword evidence="3" id="KW-0057">Aromatic amino acid biosynthesis</keyword>
<dbReference type="CDD" id="cd01065">
    <property type="entry name" value="NAD_bind_Shikimate_DH"/>
    <property type="match status" value="1"/>
</dbReference>
<reference evidence="6 7" key="1">
    <citation type="submission" date="2019-07" db="EMBL/GenBank/DDBJ databases">
        <title>The Draft Genome Sequence of Rhizobium tropici SARCC-755 Associated with Superior Nodulation on Pigeonpea (Cajanus cajan (L.) Millsp.).</title>
        <authorList>
            <person name="Bopape F.L."/>
            <person name="Hassen A.I."/>
            <person name="Swanevelder Z.H."/>
            <person name="Gwata E.T."/>
        </authorList>
    </citation>
    <scope>NUCLEOTIDE SEQUENCE [LARGE SCALE GENOMIC DNA]</scope>
    <source>
        <strain evidence="6 7">SARCC-755</strain>
    </source>
</reference>
<keyword evidence="2" id="KW-0560">Oxidoreductase</keyword>
<dbReference type="Proteomes" id="UP000323608">
    <property type="component" value="Unassembled WGS sequence"/>
</dbReference>
<dbReference type="GO" id="GO:0019632">
    <property type="term" value="P:shikimate metabolic process"/>
    <property type="evidence" value="ECO:0007669"/>
    <property type="project" value="TreeGrafter"/>
</dbReference>
<sequence length="293" mass="31020">MNSKTETIARSVQVGLIGSGIGKSRTPAMHVHEGRMNGLDYRYDLIDLTELGVGVEALGRLIDKAESDGFVGLNITHPCKQAAIQFVDELSQDGATLGAINTITFANGRRIGHNTDWWGFAEGFRRGLPDAPLSTVALIGAGGAGIAVAHALATMGTRFLHIFDLSASHVAALIEQLEGKHPDCTFVAGTDIATALLDADGLAHATPTGTAAHPGVPLDVALLEPRHWVAEIVYFPLETQLLKEATLRGCRVVNGGGMAVYQAVRAFELFTGIAANAERMTRHFGTLGEADDM</sequence>
<dbReference type="GO" id="GO:0005829">
    <property type="term" value="C:cytosol"/>
    <property type="evidence" value="ECO:0007669"/>
    <property type="project" value="TreeGrafter"/>
</dbReference>
<dbReference type="Gene3D" id="3.40.50.10860">
    <property type="entry name" value="Leucine Dehydrogenase, chain A, domain 1"/>
    <property type="match status" value="1"/>
</dbReference>
<dbReference type="InterPro" id="IPR013708">
    <property type="entry name" value="Shikimate_DH-bd_N"/>
</dbReference>
<accession>A0A5B0WAY5</accession>
<evidence type="ECO:0000256" key="1">
    <source>
        <dbReference type="ARBA" id="ARBA00004871"/>
    </source>
</evidence>
<proteinExistence type="predicted"/>
<feature type="domain" description="SDH C-terminal" evidence="5">
    <location>
        <begin position="257"/>
        <end position="281"/>
    </location>
</feature>
<dbReference type="PANTHER" id="PTHR21089">
    <property type="entry name" value="SHIKIMATE DEHYDROGENASE"/>
    <property type="match status" value="1"/>
</dbReference>
<evidence type="ECO:0000313" key="7">
    <source>
        <dbReference type="Proteomes" id="UP000323608"/>
    </source>
</evidence>
<dbReference type="Gene3D" id="3.40.50.720">
    <property type="entry name" value="NAD(P)-binding Rossmann-like Domain"/>
    <property type="match status" value="1"/>
</dbReference>
<dbReference type="GO" id="GO:0009073">
    <property type="term" value="P:aromatic amino acid family biosynthetic process"/>
    <property type="evidence" value="ECO:0007669"/>
    <property type="project" value="UniProtKB-KW"/>
</dbReference>
<dbReference type="SUPFAM" id="SSF51735">
    <property type="entry name" value="NAD(P)-binding Rossmann-fold domains"/>
    <property type="match status" value="1"/>
</dbReference>
<organism evidence="6 7">
    <name type="scientific">Rhizobium tropici</name>
    <dbReference type="NCBI Taxonomy" id="398"/>
    <lineage>
        <taxon>Bacteria</taxon>
        <taxon>Pseudomonadati</taxon>
        <taxon>Pseudomonadota</taxon>
        <taxon>Alphaproteobacteria</taxon>
        <taxon>Hyphomicrobiales</taxon>
        <taxon>Rhizobiaceae</taxon>
        <taxon>Rhizobium/Agrobacterium group</taxon>
        <taxon>Rhizobium</taxon>
    </lineage>
</organism>
<name>A0A5B0WAY5_RHITR</name>
<comment type="caution">
    <text evidence="6">The sequence shown here is derived from an EMBL/GenBank/DDBJ whole genome shotgun (WGS) entry which is preliminary data.</text>
</comment>
<dbReference type="GO" id="GO:0004764">
    <property type="term" value="F:shikimate 3-dehydrogenase (NADP+) activity"/>
    <property type="evidence" value="ECO:0007669"/>
    <property type="project" value="InterPro"/>
</dbReference>
<feature type="domain" description="Shikimate dehydrogenase substrate binding N-terminal" evidence="4">
    <location>
        <begin position="16"/>
        <end position="103"/>
    </location>
</feature>
<dbReference type="RefSeq" id="WP_149634089.1">
    <property type="nucleotide sequence ID" value="NZ_VNIP01000004.1"/>
</dbReference>
<protein>
    <submittedName>
        <fullName evidence="6">Shikimate dehydrogenase</fullName>
    </submittedName>
</protein>
<comment type="pathway">
    <text evidence="1">Metabolic intermediate biosynthesis; chorismate biosynthesis; chorismate from D-erythrose 4-phosphate and phosphoenolpyruvate: step 4/7.</text>
</comment>
<dbReference type="AlphaFoldDB" id="A0A5B0WAY5"/>
<dbReference type="OrthoDB" id="9792692at2"/>
<dbReference type="SUPFAM" id="SSF53223">
    <property type="entry name" value="Aminoacid dehydrogenase-like, N-terminal domain"/>
    <property type="match status" value="1"/>
</dbReference>
<dbReference type="PANTHER" id="PTHR21089:SF1">
    <property type="entry name" value="BIFUNCTIONAL 3-DEHYDROQUINATE DEHYDRATASE_SHIKIMATE DEHYDROGENASE, CHLOROPLASTIC"/>
    <property type="match status" value="1"/>
</dbReference>
<evidence type="ECO:0000259" key="4">
    <source>
        <dbReference type="Pfam" id="PF08501"/>
    </source>
</evidence>
<dbReference type="NCBIfam" id="NF009201">
    <property type="entry name" value="PRK12549.1"/>
    <property type="match status" value="1"/>
</dbReference>
<dbReference type="Pfam" id="PF08501">
    <property type="entry name" value="Shikimate_dh_N"/>
    <property type="match status" value="1"/>
</dbReference>
<dbReference type="InterPro" id="IPR022893">
    <property type="entry name" value="Shikimate_DH_fam"/>
</dbReference>
<gene>
    <name evidence="6" type="ORF">FP026_08080</name>
</gene>
<dbReference type="EMBL" id="VNIP01000004">
    <property type="protein sequence ID" value="KAA1183962.1"/>
    <property type="molecule type" value="Genomic_DNA"/>
</dbReference>